<dbReference type="InterPro" id="IPR005263">
    <property type="entry name" value="DapA"/>
</dbReference>
<name>A0AAE3XS02_9BACT</name>
<evidence type="ECO:0000256" key="10">
    <source>
        <dbReference type="ARBA" id="ARBA00023270"/>
    </source>
</evidence>
<dbReference type="AlphaFoldDB" id="A0AAE3XS02"/>
<comment type="pathway">
    <text evidence="2 12">Amino-acid biosynthesis; L-lysine biosynthesis via DAP pathway; (S)-tetrahydrodipicolinate from L-aspartate: step 3/4.</text>
</comment>
<keyword evidence="8 12" id="KW-0457">Lysine biosynthesis</keyword>
<feature type="binding site" evidence="12 15">
    <location>
        <position position="205"/>
    </location>
    <ligand>
        <name>pyruvate</name>
        <dbReference type="ChEBI" id="CHEBI:15361"/>
    </ligand>
</feature>
<evidence type="ECO:0000256" key="4">
    <source>
        <dbReference type="ARBA" id="ARBA00012086"/>
    </source>
</evidence>
<dbReference type="RefSeq" id="WP_309941259.1">
    <property type="nucleotide sequence ID" value="NZ_AP025305.1"/>
</dbReference>
<dbReference type="PROSITE" id="PS00666">
    <property type="entry name" value="DHDPS_2"/>
    <property type="match status" value="1"/>
</dbReference>
<feature type="site" description="Part of a proton relay during catalysis" evidence="12">
    <location>
        <position position="109"/>
    </location>
</feature>
<comment type="caution">
    <text evidence="16">The sequence shown here is derived from an EMBL/GenBank/DDBJ whole genome shotgun (WGS) entry which is preliminary data.</text>
</comment>
<reference evidence="16" key="1">
    <citation type="submission" date="2023-07" db="EMBL/GenBank/DDBJ databases">
        <title>Genomic Encyclopedia of Type Strains, Phase IV (KMG-IV): sequencing the most valuable type-strain genomes for metagenomic binning, comparative biology and taxonomic classification.</title>
        <authorList>
            <person name="Goeker M."/>
        </authorList>
    </citation>
    <scope>NUCLEOTIDE SEQUENCE</scope>
    <source>
        <strain evidence="16">DSM 26174</strain>
    </source>
</reference>
<evidence type="ECO:0000256" key="7">
    <source>
        <dbReference type="ARBA" id="ARBA00022915"/>
    </source>
</evidence>
<evidence type="ECO:0000256" key="5">
    <source>
        <dbReference type="ARBA" id="ARBA00022490"/>
    </source>
</evidence>
<feature type="site" description="Part of a proton relay during catalysis" evidence="12">
    <location>
        <position position="46"/>
    </location>
</feature>
<dbReference type="PRINTS" id="PR00146">
    <property type="entry name" value="DHPICSNTHASE"/>
</dbReference>
<comment type="catalytic activity">
    <reaction evidence="11 12">
        <text>L-aspartate 4-semialdehyde + pyruvate = (2S,4S)-4-hydroxy-2,3,4,5-tetrahydrodipicolinate + H2O + H(+)</text>
        <dbReference type="Rhea" id="RHEA:34171"/>
        <dbReference type="ChEBI" id="CHEBI:15361"/>
        <dbReference type="ChEBI" id="CHEBI:15377"/>
        <dbReference type="ChEBI" id="CHEBI:15378"/>
        <dbReference type="ChEBI" id="CHEBI:67139"/>
        <dbReference type="ChEBI" id="CHEBI:537519"/>
        <dbReference type="EC" id="4.3.3.7"/>
    </reaction>
</comment>
<comment type="subunit">
    <text evidence="12">Homotetramer; dimer of dimers.</text>
</comment>
<evidence type="ECO:0000256" key="6">
    <source>
        <dbReference type="ARBA" id="ARBA00022605"/>
    </source>
</evidence>
<evidence type="ECO:0000256" key="15">
    <source>
        <dbReference type="PIRSR" id="PIRSR001365-2"/>
    </source>
</evidence>
<feature type="active site" description="Proton donor/acceptor" evidence="12 14">
    <location>
        <position position="135"/>
    </location>
</feature>
<protein>
    <recommendedName>
        <fullName evidence="4 12">4-hydroxy-tetrahydrodipicolinate synthase</fullName>
        <shortName evidence="12">HTPA synthase</shortName>
        <ecNumber evidence="4 12">4.3.3.7</ecNumber>
    </recommendedName>
</protein>
<feature type="active site" description="Schiff-base intermediate with substrate" evidence="12 14">
    <location>
        <position position="163"/>
    </location>
</feature>
<dbReference type="EMBL" id="JAVDQD010000006">
    <property type="protein sequence ID" value="MDR6240900.1"/>
    <property type="molecule type" value="Genomic_DNA"/>
</dbReference>
<evidence type="ECO:0000256" key="3">
    <source>
        <dbReference type="ARBA" id="ARBA00007592"/>
    </source>
</evidence>
<dbReference type="HAMAP" id="MF_00418">
    <property type="entry name" value="DapA"/>
    <property type="match status" value="1"/>
</dbReference>
<keyword evidence="5 12" id="KW-0963">Cytoplasm</keyword>
<evidence type="ECO:0000256" key="9">
    <source>
        <dbReference type="ARBA" id="ARBA00023239"/>
    </source>
</evidence>
<accession>A0AAE3XS02</accession>
<evidence type="ECO:0000256" key="2">
    <source>
        <dbReference type="ARBA" id="ARBA00005120"/>
    </source>
</evidence>
<dbReference type="EC" id="4.3.3.7" evidence="4 12"/>
<feature type="binding site" evidence="12 15">
    <location>
        <position position="47"/>
    </location>
    <ligand>
        <name>pyruvate</name>
        <dbReference type="ChEBI" id="CHEBI:15361"/>
    </ligand>
</feature>
<keyword evidence="6 12" id="KW-0028">Amino-acid biosynthesis</keyword>
<comment type="function">
    <text evidence="1 12">Catalyzes the condensation of (S)-aspartate-beta-semialdehyde [(S)-ASA] and pyruvate to 4-hydroxy-tetrahydrodipicolinate (HTPA).</text>
</comment>
<dbReference type="PANTHER" id="PTHR12128:SF66">
    <property type="entry name" value="4-HYDROXY-2-OXOGLUTARATE ALDOLASE, MITOCHONDRIAL"/>
    <property type="match status" value="1"/>
</dbReference>
<dbReference type="InterPro" id="IPR020625">
    <property type="entry name" value="Schiff_base-form_aldolases_AS"/>
</dbReference>
<keyword evidence="17" id="KW-1185">Reference proteome</keyword>
<comment type="similarity">
    <text evidence="3 12 13">Belongs to the DapA family.</text>
</comment>
<dbReference type="Gene3D" id="3.20.20.70">
    <property type="entry name" value="Aldolase class I"/>
    <property type="match status" value="1"/>
</dbReference>
<evidence type="ECO:0000256" key="13">
    <source>
        <dbReference type="PIRNR" id="PIRNR001365"/>
    </source>
</evidence>
<dbReference type="CDD" id="cd00950">
    <property type="entry name" value="DHDPS"/>
    <property type="match status" value="1"/>
</dbReference>
<keyword evidence="9 12" id="KW-0456">Lyase</keyword>
<dbReference type="PANTHER" id="PTHR12128">
    <property type="entry name" value="DIHYDRODIPICOLINATE SYNTHASE"/>
    <property type="match status" value="1"/>
</dbReference>
<dbReference type="InterPro" id="IPR002220">
    <property type="entry name" value="DapA-like"/>
</dbReference>
<dbReference type="GO" id="GO:0008840">
    <property type="term" value="F:4-hydroxy-tetrahydrodipicolinate synthase activity"/>
    <property type="evidence" value="ECO:0007669"/>
    <property type="project" value="UniProtKB-UniRule"/>
</dbReference>
<dbReference type="Pfam" id="PF00701">
    <property type="entry name" value="DHDPS"/>
    <property type="match status" value="1"/>
</dbReference>
<organism evidence="16 17">
    <name type="scientific">Aureibacter tunicatorum</name>
    <dbReference type="NCBI Taxonomy" id="866807"/>
    <lineage>
        <taxon>Bacteria</taxon>
        <taxon>Pseudomonadati</taxon>
        <taxon>Bacteroidota</taxon>
        <taxon>Cytophagia</taxon>
        <taxon>Cytophagales</taxon>
        <taxon>Persicobacteraceae</taxon>
        <taxon>Aureibacter</taxon>
    </lineage>
</organism>
<comment type="subcellular location">
    <subcellularLocation>
        <location evidence="12">Cytoplasm</location>
    </subcellularLocation>
</comment>
<keyword evidence="7 12" id="KW-0220">Diaminopimelate biosynthesis</keyword>
<evidence type="ECO:0000256" key="14">
    <source>
        <dbReference type="PIRSR" id="PIRSR001365-1"/>
    </source>
</evidence>
<evidence type="ECO:0000256" key="8">
    <source>
        <dbReference type="ARBA" id="ARBA00023154"/>
    </source>
</evidence>
<dbReference type="GO" id="GO:0019877">
    <property type="term" value="P:diaminopimelate biosynthetic process"/>
    <property type="evidence" value="ECO:0007669"/>
    <property type="project" value="UniProtKB-UniRule"/>
</dbReference>
<comment type="caution">
    <text evidence="12">Was originally thought to be a dihydrodipicolinate synthase (DHDPS), catalyzing the condensation of (S)-aspartate-beta-semialdehyde [(S)-ASA] and pyruvate to dihydrodipicolinate (DHDP). However, it was shown in E.coli that the product of the enzymatic reaction is not dihydrodipicolinate but in fact (4S)-4-hydroxy-2,3,4,5-tetrahydro-(2S)-dipicolinic acid (HTPA), and that the consecutive dehydration reaction leading to DHDP is not spontaneous but catalyzed by DapB.</text>
</comment>
<proteinExistence type="inferred from homology"/>
<sequence length="292" mass="31121">MGSLRGTGVALVTPFDEHQNVDYDGLGRLVDHVSVAGCEYLVVQGTTGESATMSQEEKSKVLDFVAEKNAGKLPIVYGIGGNNTHAVVETIKSTDLSKVDALLSVSPYYNKPSQDGILRHYVAVADASPVPVVLYNVPGRTGSMMSADTILKLAEHSNICGVKDASSNYDHLVTLAKRKPKDFDLISGDDLFTPTLIALGGVGAISVLANALPEQMKGMVDAALGNDPARLRQEIFAMSDINPLMYEESNPVGVKALLDIIGICGSEVRLPLVKASEDLKERIKAAYSEMKA</sequence>
<dbReference type="PIRSF" id="PIRSF001365">
    <property type="entry name" value="DHDPS"/>
    <property type="match status" value="1"/>
</dbReference>
<evidence type="ECO:0000256" key="11">
    <source>
        <dbReference type="ARBA" id="ARBA00047836"/>
    </source>
</evidence>
<dbReference type="Proteomes" id="UP001185092">
    <property type="component" value="Unassembled WGS sequence"/>
</dbReference>
<evidence type="ECO:0000313" key="17">
    <source>
        <dbReference type="Proteomes" id="UP001185092"/>
    </source>
</evidence>
<dbReference type="GO" id="GO:0009089">
    <property type="term" value="P:lysine biosynthetic process via diaminopimelate"/>
    <property type="evidence" value="ECO:0007669"/>
    <property type="project" value="UniProtKB-UniRule"/>
</dbReference>
<evidence type="ECO:0000256" key="1">
    <source>
        <dbReference type="ARBA" id="ARBA00003294"/>
    </source>
</evidence>
<keyword evidence="10 12" id="KW-0704">Schiff base</keyword>
<dbReference type="InterPro" id="IPR013785">
    <property type="entry name" value="Aldolase_TIM"/>
</dbReference>
<gene>
    <name evidence="12" type="primary">dapA</name>
    <name evidence="16" type="ORF">HNQ88_003976</name>
</gene>
<dbReference type="SMART" id="SM01130">
    <property type="entry name" value="DHDPS"/>
    <property type="match status" value="1"/>
</dbReference>
<evidence type="ECO:0000256" key="12">
    <source>
        <dbReference type="HAMAP-Rule" id="MF_00418"/>
    </source>
</evidence>
<dbReference type="SUPFAM" id="SSF51569">
    <property type="entry name" value="Aldolase"/>
    <property type="match status" value="1"/>
</dbReference>
<dbReference type="GO" id="GO:0005829">
    <property type="term" value="C:cytosol"/>
    <property type="evidence" value="ECO:0007669"/>
    <property type="project" value="TreeGrafter"/>
</dbReference>
<evidence type="ECO:0000313" key="16">
    <source>
        <dbReference type="EMBL" id="MDR6240900.1"/>
    </source>
</evidence>
<dbReference type="NCBIfam" id="TIGR00674">
    <property type="entry name" value="dapA"/>
    <property type="match status" value="1"/>
</dbReference>